<dbReference type="AlphaFoldDB" id="A0A1F5VIJ8"/>
<dbReference type="STRING" id="1798325.A2834_03910"/>
<evidence type="ECO:0000313" key="1">
    <source>
        <dbReference type="EMBL" id="OGF63252.1"/>
    </source>
</evidence>
<dbReference type="Proteomes" id="UP000179251">
    <property type="component" value="Unassembled WGS sequence"/>
</dbReference>
<dbReference type="PANTHER" id="PTHR11228">
    <property type="entry name" value="RADICAL SAM DOMAIN PROTEIN"/>
    <property type="match status" value="1"/>
</dbReference>
<name>A0A1F5VIJ8_9BACT</name>
<proteinExistence type="predicted"/>
<protein>
    <recommendedName>
        <fullName evidence="3">Radical SAM core domain-containing protein</fullName>
    </recommendedName>
</protein>
<dbReference type="InterPro" id="IPR058240">
    <property type="entry name" value="rSAM_sf"/>
</dbReference>
<dbReference type="PANTHER" id="PTHR11228:SF7">
    <property type="entry name" value="PQQA PEPTIDE CYCLASE"/>
    <property type="match status" value="1"/>
</dbReference>
<dbReference type="EMBL" id="MFHD01000005">
    <property type="protein sequence ID" value="OGF63252.1"/>
    <property type="molecule type" value="Genomic_DNA"/>
</dbReference>
<dbReference type="SUPFAM" id="SSF102114">
    <property type="entry name" value="Radical SAM enzymes"/>
    <property type="match status" value="1"/>
</dbReference>
<dbReference type="Gene3D" id="3.20.20.70">
    <property type="entry name" value="Aldolase class I"/>
    <property type="match status" value="1"/>
</dbReference>
<accession>A0A1F5VIJ8</accession>
<evidence type="ECO:0000313" key="2">
    <source>
        <dbReference type="Proteomes" id="UP000179251"/>
    </source>
</evidence>
<sequence>MNEMRNLRTFEDSLFSHELRWAYALSNAAADAKLIHDGKKEEFSVVAPRLYPGFEKVEAVSRMGVMNLMIPVGCNATCPDICYTDIVSWRRSPSHITFPELLSILNDFQSIGGKWIRIVGDGEPVLYKQLGQLCQWARECGINLLVFSNGVSMSRSILREYERGNLYFYIKLWSENAEVQNKMIAPRTPYHYIDGKLGPAPRAFYELYDINAERVGFEILVSSINLEDARQIVNGPKVEVPLFVEPFIAEGSGKGHYEFIAKSPVVTKQCEQPPRASYLGVINSRGELQPGTLVPEGAVSVKGSKLKETWNSIFTSSELFFKARYSAGCFCETMRNY</sequence>
<dbReference type="InterPro" id="IPR050377">
    <property type="entry name" value="Radical_SAM_PqqE_MftC-like"/>
</dbReference>
<gene>
    <name evidence="1" type="ORF">A2834_03910</name>
</gene>
<reference evidence="1 2" key="1">
    <citation type="journal article" date="2016" name="Nat. Commun.">
        <title>Thousands of microbial genomes shed light on interconnected biogeochemical processes in an aquifer system.</title>
        <authorList>
            <person name="Anantharaman K."/>
            <person name="Brown C.T."/>
            <person name="Hug L.A."/>
            <person name="Sharon I."/>
            <person name="Castelle C.J."/>
            <person name="Probst A.J."/>
            <person name="Thomas B.C."/>
            <person name="Singh A."/>
            <person name="Wilkins M.J."/>
            <person name="Karaoz U."/>
            <person name="Brodie E.L."/>
            <person name="Williams K.H."/>
            <person name="Hubbard S.S."/>
            <person name="Banfield J.F."/>
        </authorList>
    </citation>
    <scope>NUCLEOTIDE SEQUENCE [LARGE SCALE GENOMIC DNA]</scope>
</reference>
<organism evidence="1 2">
    <name type="scientific">Candidatus Giovannonibacteria bacterium RIFCSPHIGHO2_01_FULL_45_23</name>
    <dbReference type="NCBI Taxonomy" id="1798325"/>
    <lineage>
        <taxon>Bacteria</taxon>
        <taxon>Candidatus Giovannoniibacteriota</taxon>
    </lineage>
</organism>
<evidence type="ECO:0008006" key="3">
    <source>
        <dbReference type="Google" id="ProtNLM"/>
    </source>
</evidence>
<dbReference type="InterPro" id="IPR013785">
    <property type="entry name" value="Aldolase_TIM"/>
</dbReference>
<comment type="caution">
    <text evidence="1">The sequence shown here is derived from an EMBL/GenBank/DDBJ whole genome shotgun (WGS) entry which is preliminary data.</text>
</comment>